<evidence type="ECO:0000259" key="2">
    <source>
        <dbReference type="Pfam" id="PF00188"/>
    </source>
</evidence>
<feature type="domain" description="SCP" evidence="2">
    <location>
        <begin position="97"/>
        <end position="246"/>
    </location>
</feature>
<dbReference type="SUPFAM" id="SSF55797">
    <property type="entry name" value="PR-1-like"/>
    <property type="match status" value="1"/>
</dbReference>
<evidence type="ECO:0000313" key="4">
    <source>
        <dbReference type="Proteomes" id="UP001259659"/>
    </source>
</evidence>
<dbReference type="Pfam" id="PF00188">
    <property type="entry name" value="CAP"/>
    <property type="match status" value="1"/>
</dbReference>
<evidence type="ECO:0000256" key="1">
    <source>
        <dbReference type="SAM" id="MobiDB-lite"/>
    </source>
</evidence>
<accession>A0ABU2F7P6</accession>
<dbReference type="InterPro" id="IPR035940">
    <property type="entry name" value="CAP_sf"/>
</dbReference>
<dbReference type="RefSeq" id="WP_310917845.1">
    <property type="nucleotide sequence ID" value="NZ_JAMQON010000001.1"/>
</dbReference>
<reference evidence="3 4" key="1">
    <citation type="submission" date="2022-06" db="EMBL/GenBank/DDBJ databases">
        <title>Haloarcula sp. a new haloarchaeum isolate from saline soil.</title>
        <authorList>
            <person name="Strakova D."/>
            <person name="Galisteo C."/>
            <person name="Sanchez-Porro C."/>
            <person name="Ventosa A."/>
        </authorList>
    </citation>
    <scope>NUCLEOTIDE SEQUENCE [LARGE SCALE GENOMIC DNA]</scope>
    <source>
        <strain evidence="3 4">S1CR25-12</strain>
    </source>
</reference>
<comment type="caution">
    <text evidence="3">The sequence shown here is derived from an EMBL/GenBank/DDBJ whole genome shotgun (WGS) entry which is preliminary data.</text>
</comment>
<proteinExistence type="predicted"/>
<gene>
    <name evidence="3" type="ORF">NDI56_02540</name>
</gene>
<dbReference type="EMBL" id="JAMQON010000001">
    <property type="protein sequence ID" value="MDS0258285.1"/>
    <property type="molecule type" value="Genomic_DNA"/>
</dbReference>
<keyword evidence="4" id="KW-1185">Reference proteome</keyword>
<feature type="region of interest" description="Disordered" evidence="1">
    <location>
        <begin position="34"/>
        <end position="84"/>
    </location>
</feature>
<feature type="compositionally biased region" description="Low complexity" evidence="1">
    <location>
        <begin position="36"/>
        <end position="67"/>
    </location>
</feature>
<dbReference type="Proteomes" id="UP001259659">
    <property type="component" value="Unassembled WGS sequence"/>
</dbReference>
<organism evidence="3 4">
    <name type="scientific">Haloarcula saliterrae</name>
    <dbReference type="NCBI Taxonomy" id="2950534"/>
    <lineage>
        <taxon>Archaea</taxon>
        <taxon>Methanobacteriati</taxon>
        <taxon>Methanobacteriota</taxon>
        <taxon>Stenosarchaea group</taxon>
        <taxon>Halobacteria</taxon>
        <taxon>Halobacteriales</taxon>
        <taxon>Haloarculaceae</taxon>
        <taxon>Haloarcula</taxon>
    </lineage>
</organism>
<name>A0ABU2F7P6_9EURY</name>
<dbReference type="InterPro" id="IPR014044">
    <property type="entry name" value="CAP_dom"/>
</dbReference>
<sequence>MVNKAFLSLAAVVLFAVFGTGIFVGMQVGGPDVSGPPAAETTEADEPAATATPVAPASTPTPTPASEQDSDPEPAGERESIPAREFNGANISSYIVQYVNDARADDGREELSTEGTTAGTVRRMAQRHADSMAEAGRVNHTIDGVTSADRYENNGLFQTCGVNVNGNYVVSPDNDDLEVVGGTVAGDTYTEDGTEQFNADDAAVARALVDGWLSTRGAQSKLLIPDAGRIGVGVTVNNRGVVYATVNLCS</sequence>
<evidence type="ECO:0000313" key="3">
    <source>
        <dbReference type="EMBL" id="MDS0258285.1"/>
    </source>
</evidence>
<dbReference type="Gene3D" id="3.40.33.10">
    <property type="entry name" value="CAP"/>
    <property type="match status" value="1"/>
</dbReference>
<protein>
    <recommendedName>
        <fullName evidence="2">SCP domain-containing protein</fullName>
    </recommendedName>
</protein>